<sequence length="172" mass="19081">MNSHHRVLGAFAIVVAVLIAAYASFGIPIACGSHGCIRKSDIAAQRVYDNAFARSTNSHEPVEQATLTTLVRRYLITHATTTSSVSLTDAELYRADILHATDPEIVQKLGFASFEEYDRLVLVPFLQQEALMKERHIKNPSALYARLAQEQSIFLSMKGYKWNKATGEVVAK</sequence>
<accession>A0A1G1X245</accession>
<comment type="caution">
    <text evidence="1">The sequence shown here is derived from an EMBL/GenBank/DDBJ whole genome shotgun (WGS) entry which is preliminary data.</text>
</comment>
<reference evidence="1 2" key="1">
    <citation type="journal article" date="2016" name="Nat. Commun.">
        <title>Thousands of microbial genomes shed light on interconnected biogeochemical processes in an aquifer system.</title>
        <authorList>
            <person name="Anantharaman K."/>
            <person name="Brown C.T."/>
            <person name="Hug L.A."/>
            <person name="Sharon I."/>
            <person name="Castelle C.J."/>
            <person name="Probst A.J."/>
            <person name="Thomas B.C."/>
            <person name="Singh A."/>
            <person name="Wilkins M.J."/>
            <person name="Karaoz U."/>
            <person name="Brodie E.L."/>
            <person name="Williams K.H."/>
            <person name="Hubbard S.S."/>
            <person name="Banfield J.F."/>
        </authorList>
    </citation>
    <scope>NUCLEOTIDE SEQUENCE [LARGE SCALE GENOMIC DNA]</scope>
</reference>
<name>A0A1G1X245_9BACT</name>
<protein>
    <submittedName>
        <fullName evidence="1">Uncharacterized protein</fullName>
    </submittedName>
</protein>
<dbReference type="Proteomes" id="UP000177528">
    <property type="component" value="Unassembled WGS sequence"/>
</dbReference>
<gene>
    <name evidence="1" type="ORF">A3D99_02390</name>
</gene>
<dbReference type="AlphaFoldDB" id="A0A1G1X245"/>
<proteinExistence type="predicted"/>
<evidence type="ECO:0000313" key="2">
    <source>
        <dbReference type="Proteomes" id="UP000177528"/>
    </source>
</evidence>
<organism evidence="1 2">
    <name type="scientific">Candidatus Andersenbacteria bacterium RIFCSPHIGHO2_12_FULL_45_11</name>
    <dbReference type="NCBI Taxonomy" id="1797281"/>
    <lineage>
        <taxon>Bacteria</taxon>
        <taxon>Candidatus Anderseniibacteriota</taxon>
    </lineage>
</organism>
<evidence type="ECO:0000313" key="1">
    <source>
        <dbReference type="EMBL" id="OGY34078.1"/>
    </source>
</evidence>
<dbReference type="EMBL" id="MHHR01000023">
    <property type="protein sequence ID" value="OGY34078.1"/>
    <property type="molecule type" value="Genomic_DNA"/>
</dbReference>